<comment type="caution">
    <text evidence="1">The sequence shown here is derived from an EMBL/GenBank/DDBJ whole genome shotgun (WGS) entry which is preliminary data.</text>
</comment>
<evidence type="ECO:0000313" key="1">
    <source>
        <dbReference type="EMBL" id="GBF33797.1"/>
    </source>
</evidence>
<gene>
    <name evidence="1" type="ORF">DCCM_2908</name>
</gene>
<accession>A0A2L2XBV1</accession>
<dbReference type="AlphaFoldDB" id="A0A2L2XBV1"/>
<keyword evidence="2" id="KW-1185">Reference proteome</keyword>
<dbReference type="Proteomes" id="UP000239549">
    <property type="component" value="Unassembled WGS sequence"/>
</dbReference>
<dbReference type="EMBL" id="BFAV01000119">
    <property type="protein sequence ID" value="GBF33797.1"/>
    <property type="molecule type" value="Genomic_DNA"/>
</dbReference>
<sequence length="61" mass="7079">MRKLSKVNEIRYIKKPGIFIEELKKSLNNNGLHFSFAAIGESNINTSILKVKQFIVRQMNE</sequence>
<dbReference type="RefSeq" id="WP_128739121.1">
    <property type="nucleotide sequence ID" value="NZ_BFAV01000119.1"/>
</dbReference>
<proteinExistence type="predicted"/>
<organism evidence="1 2">
    <name type="scientific">Desulfocucumis palustris</name>
    <dbReference type="NCBI Taxonomy" id="1898651"/>
    <lineage>
        <taxon>Bacteria</taxon>
        <taxon>Bacillati</taxon>
        <taxon>Bacillota</taxon>
        <taxon>Clostridia</taxon>
        <taxon>Eubacteriales</taxon>
        <taxon>Desulfocucumaceae</taxon>
        <taxon>Desulfocucumis</taxon>
    </lineage>
</organism>
<evidence type="ECO:0000313" key="2">
    <source>
        <dbReference type="Proteomes" id="UP000239549"/>
    </source>
</evidence>
<reference evidence="2" key="1">
    <citation type="submission" date="2018-02" db="EMBL/GenBank/DDBJ databases">
        <title>Genome sequence of Desulfocucumis palustris strain NAW-5.</title>
        <authorList>
            <person name="Watanabe M."/>
            <person name="Kojima H."/>
            <person name="Fukui M."/>
        </authorList>
    </citation>
    <scope>NUCLEOTIDE SEQUENCE [LARGE SCALE GENOMIC DNA]</scope>
    <source>
        <strain evidence="2">NAW-5</strain>
    </source>
</reference>
<name>A0A2L2XBV1_9FIRM</name>
<protein>
    <submittedName>
        <fullName evidence="1">Uncharacterized protein</fullName>
    </submittedName>
</protein>